<keyword evidence="5" id="KW-1185">Reference proteome</keyword>
<dbReference type="AlphaFoldDB" id="A0A7W7Z9F6"/>
<keyword evidence="2" id="KW-1133">Transmembrane helix</keyword>
<dbReference type="InterPro" id="IPR005653">
    <property type="entry name" value="OstA-like_N"/>
</dbReference>
<dbReference type="RefSeq" id="WP_184213417.1">
    <property type="nucleotide sequence ID" value="NZ_JACHIP010000001.1"/>
</dbReference>
<name>A0A7W7Z9F6_9BACT</name>
<keyword evidence="2" id="KW-0472">Membrane</keyword>
<protein>
    <submittedName>
        <fullName evidence="4">Lipopolysaccharide export system protein LptA</fullName>
    </submittedName>
</protein>
<evidence type="ECO:0000256" key="1">
    <source>
        <dbReference type="SAM" id="MobiDB-lite"/>
    </source>
</evidence>
<proteinExistence type="predicted"/>
<dbReference type="Proteomes" id="UP000540989">
    <property type="component" value="Unassembled WGS sequence"/>
</dbReference>
<feature type="compositionally biased region" description="Basic and acidic residues" evidence="1">
    <location>
        <begin position="627"/>
        <end position="641"/>
    </location>
</feature>
<gene>
    <name evidence="4" type="ORF">HDF16_000317</name>
</gene>
<feature type="region of interest" description="Disordered" evidence="1">
    <location>
        <begin position="624"/>
        <end position="645"/>
    </location>
</feature>
<comment type="caution">
    <text evidence="4">The sequence shown here is derived from an EMBL/GenBank/DDBJ whole genome shotgun (WGS) entry which is preliminary data.</text>
</comment>
<feature type="region of interest" description="Disordered" evidence="1">
    <location>
        <begin position="314"/>
        <end position="337"/>
    </location>
</feature>
<evidence type="ECO:0000256" key="2">
    <source>
        <dbReference type="SAM" id="Phobius"/>
    </source>
</evidence>
<organism evidence="4 5">
    <name type="scientific">Granulicella aggregans</name>
    <dbReference type="NCBI Taxonomy" id="474949"/>
    <lineage>
        <taxon>Bacteria</taxon>
        <taxon>Pseudomonadati</taxon>
        <taxon>Acidobacteriota</taxon>
        <taxon>Terriglobia</taxon>
        <taxon>Terriglobales</taxon>
        <taxon>Acidobacteriaceae</taxon>
        <taxon>Granulicella</taxon>
    </lineage>
</organism>
<reference evidence="4 5" key="1">
    <citation type="submission" date="2020-08" db="EMBL/GenBank/DDBJ databases">
        <title>Genomic Encyclopedia of Type Strains, Phase IV (KMG-V): Genome sequencing to study the core and pangenomes of soil and plant-associated prokaryotes.</title>
        <authorList>
            <person name="Whitman W."/>
        </authorList>
    </citation>
    <scope>NUCLEOTIDE SEQUENCE [LARGE SCALE GENOMIC DNA]</scope>
    <source>
        <strain evidence="4 5">M8UP14</strain>
    </source>
</reference>
<dbReference type="EMBL" id="JACHIP010000001">
    <property type="protein sequence ID" value="MBB5055648.1"/>
    <property type="molecule type" value="Genomic_DNA"/>
</dbReference>
<feature type="region of interest" description="Disordered" evidence="1">
    <location>
        <begin position="131"/>
        <end position="155"/>
    </location>
</feature>
<feature type="transmembrane region" description="Helical" evidence="2">
    <location>
        <begin position="12"/>
        <end position="32"/>
    </location>
</feature>
<feature type="region of interest" description="Disordered" evidence="1">
    <location>
        <begin position="815"/>
        <end position="835"/>
    </location>
</feature>
<evidence type="ECO:0000313" key="4">
    <source>
        <dbReference type="EMBL" id="MBB5055648.1"/>
    </source>
</evidence>
<keyword evidence="2" id="KW-0812">Transmembrane</keyword>
<feature type="domain" description="Organic solvent tolerance-like N-terminal" evidence="3">
    <location>
        <begin position="684"/>
        <end position="794"/>
    </location>
</feature>
<accession>A0A7W7Z9F6</accession>
<feature type="compositionally biased region" description="Basic and acidic residues" evidence="1">
    <location>
        <begin position="822"/>
        <end position="835"/>
    </location>
</feature>
<evidence type="ECO:0000259" key="3">
    <source>
        <dbReference type="Pfam" id="PF03968"/>
    </source>
</evidence>
<sequence>MRTSVERLRIGLLVGAGLLVLVIAAFLGYARYRVGKVIADLPGKLGATVTKEFNGYTYSQSDGKRTIFTIHAAKAMQHSDGKLTLHDVSMILYGHSGDRADRISGDDFEYDTKAQVVTAIGVVHLDLDASAPTGDPNSDARKHLSGPAQSGHDDATLGGHVIHVKTSGLVYTKQTGVATTDQGLEFAFGGYTGHAVGAVYNSSTGQVVLQSAITLSGVDKGRPISLRASHGELDRTARRADFRDARYSSAGQVAQADMAQIHLREDNSVERIDCMNNVALEDGVQGKVNSQRAEISLSATNRLKAAVLTGGVRFDQQRPERQAQGESERANLEFDEHGDLSHAVMQGRVKTVEHLRASEANAASPERTLASDALEVWLASAGVGARSQVRDMKATGSVSMLTAGGRSASDAAARKFSGDLLTAHMVPVNGSPEISTVHGSGHTAIEQKGADGIFQKSTGDTLDAIFHQIAGAVGKSSPELASAIQQGGVAIERTVPAKVAGAASDVQHATAQKAAFDAATNHLTLTGDVAMNDPGRQILAAKVVIAQGSGDATADGGVKATYQQAGSAEPAHVLAARAELSRSSGKAVFYGRGPSGAGAARLWQAGTGGQGGSQVEAPVLVFEETGGSDKDKSRKESRLTARAETAGTSGMVHAVLAEGNASKGGGAKPAGQLAKTSGTGVARIVSSEMVYSDSEKRVDFTGGVRMIDGSGEVKALSAVVYLAAATPSSPGASSHAATAGGLLGGKLDRIVANHQIELTQPGRKATGDRLIYTASDQMFVLTGTASAPPRVVDAQQGSTTGAALRFHSGDNNVVISGTDGEAPARKVETETRVKQ</sequence>
<evidence type="ECO:0000313" key="5">
    <source>
        <dbReference type="Proteomes" id="UP000540989"/>
    </source>
</evidence>
<dbReference type="Pfam" id="PF03968">
    <property type="entry name" value="LptD_N"/>
    <property type="match status" value="1"/>
</dbReference>
<dbReference type="Gene3D" id="2.60.450.10">
    <property type="entry name" value="Lipopolysaccharide (LPS) transport protein A like domain"/>
    <property type="match status" value="2"/>
</dbReference>
<feature type="compositionally biased region" description="Basic and acidic residues" evidence="1">
    <location>
        <begin position="315"/>
        <end position="337"/>
    </location>
</feature>